<organism evidence="1 2">
    <name type="scientific">Colletotrichum zoysiae</name>
    <dbReference type="NCBI Taxonomy" id="1216348"/>
    <lineage>
        <taxon>Eukaryota</taxon>
        <taxon>Fungi</taxon>
        <taxon>Dikarya</taxon>
        <taxon>Ascomycota</taxon>
        <taxon>Pezizomycotina</taxon>
        <taxon>Sordariomycetes</taxon>
        <taxon>Hypocreomycetidae</taxon>
        <taxon>Glomerellales</taxon>
        <taxon>Glomerellaceae</taxon>
        <taxon>Colletotrichum</taxon>
        <taxon>Colletotrichum graminicola species complex</taxon>
    </lineage>
</organism>
<keyword evidence="2" id="KW-1185">Reference proteome</keyword>
<sequence length="134" mass="14043">MPGATAVPWKNGNTPDGTCSGSGGYTCDVLLGNCCGADGVCGSDEEACGHGWRLVRKRLFDFGQPCGFLPLANLGSGNVLNGTLIYLIHSSSRCCCLRPIGIRRVGCLYMSNVSAVPQGCQVEWGILEGSQVEI</sequence>
<dbReference type="Proteomes" id="UP001232148">
    <property type="component" value="Unassembled WGS sequence"/>
</dbReference>
<name>A0AAD9H5Y0_9PEZI</name>
<protein>
    <recommendedName>
        <fullName evidence="3">Chitin-binding type-1 domain-containing protein</fullName>
    </recommendedName>
</protein>
<dbReference type="EMBL" id="MU843043">
    <property type="protein sequence ID" value="KAK2022431.1"/>
    <property type="molecule type" value="Genomic_DNA"/>
</dbReference>
<reference evidence="1" key="1">
    <citation type="submission" date="2021-06" db="EMBL/GenBank/DDBJ databases">
        <title>Comparative genomics, transcriptomics and evolutionary studies reveal genomic signatures of adaptation to plant cell wall in hemibiotrophic fungi.</title>
        <authorList>
            <consortium name="DOE Joint Genome Institute"/>
            <person name="Baroncelli R."/>
            <person name="Diaz J.F."/>
            <person name="Benocci T."/>
            <person name="Peng M."/>
            <person name="Battaglia E."/>
            <person name="Haridas S."/>
            <person name="Andreopoulos W."/>
            <person name="Labutti K."/>
            <person name="Pangilinan J."/>
            <person name="Floch G.L."/>
            <person name="Makela M.R."/>
            <person name="Henrissat B."/>
            <person name="Grigoriev I.V."/>
            <person name="Crouch J.A."/>
            <person name="De Vries R.P."/>
            <person name="Sukno S.A."/>
            <person name="Thon M.R."/>
        </authorList>
    </citation>
    <scope>NUCLEOTIDE SEQUENCE</scope>
    <source>
        <strain evidence="1">MAFF235873</strain>
    </source>
</reference>
<evidence type="ECO:0008006" key="3">
    <source>
        <dbReference type="Google" id="ProtNLM"/>
    </source>
</evidence>
<evidence type="ECO:0000313" key="1">
    <source>
        <dbReference type="EMBL" id="KAK2022431.1"/>
    </source>
</evidence>
<proteinExistence type="predicted"/>
<accession>A0AAD9H5Y0</accession>
<dbReference type="AlphaFoldDB" id="A0AAD9H5Y0"/>
<gene>
    <name evidence="1" type="ORF">LX32DRAFT_193858</name>
</gene>
<comment type="caution">
    <text evidence="1">The sequence shown here is derived from an EMBL/GenBank/DDBJ whole genome shotgun (WGS) entry which is preliminary data.</text>
</comment>
<evidence type="ECO:0000313" key="2">
    <source>
        <dbReference type="Proteomes" id="UP001232148"/>
    </source>
</evidence>